<sequence length="629" mass="68244">MKMARKRLVAALAGAAFVAGVQLTVAPQAAEAKVKAKSSQYAVSVALKPTDQAGMVDQVYATADPTSDQYRKYLTPRDVADKYGRSGSDINQFKRYFKKYHVQANPYAGNLFLKVKGSYGNVKRAFHAKLSKHRTVYKLPSALKRQVSSVIGLVGTRKALLQAQGFKLKTKIDTSGQTPALTGQKSTFSEKYGPAKFADQYQLDKVYERQLTGKGQRIGLVAAADFYKSDVQKYLKQNGLATDVSRIHKIYLGSKKASQYTMSVDASMQAEVTLDVEQAASVAPGADVDVYIYPEADKVMSPDMSLLHTFNAAISDNLDKQLSTSIAMGNEVTGLGSDLSETKQQYSAAYNQAFEQAALQGITVFNASGDSGPYSAVSAKFNQDMMTSPYEVSVGGTTLPFEKIENGHVVHVKKERAWGNIYNINPLAKFLRQPYPAGGGGFSRLNATPRYQVGVPGVNTFTAIKHLQYKKKGVFKLSLFGHRFKIPLPAYFKVIKNPQLIHGTGTGRNLPDIAGNADPDTGYGLCLTAAHSKKEKGQTVWQIAGGTSATAPQMAAASAVMNSGLSQPAGFWNPQIYKYAQASDSPFTPLNDTFNNDNLYYAGTPGTLYNQATGLGTVNFDQLYTKFKG</sequence>
<dbReference type="Proteomes" id="UP000050911">
    <property type="component" value="Unassembled WGS sequence"/>
</dbReference>
<keyword evidence="3" id="KW-0479">Metal-binding</keyword>
<gene>
    <name evidence="10" type="ORF">FC96_GL002428</name>
</gene>
<feature type="chain" id="PRO_5038990945" evidence="8">
    <location>
        <begin position="22"/>
        <end position="629"/>
    </location>
</feature>
<feature type="signal peptide" evidence="8">
    <location>
        <begin position="1"/>
        <end position="21"/>
    </location>
</feature>
<evidence type="ECO:0000256" key="2">
    <source>
        <dbReference type="ARBA" id="ARBA00022670"/>
    </source>
</evidence>
<evidence type="ECO:0000313" key="10">
    <source>
        <dbReference type="EMBL" id="KRK47502.1"/>
    </source>
</evidence>
<dbReference type="SMART" id="SM00944">
    <property type="entry name" value="Pro-kuma_activ"/>
    <property type="match status" value="1"/>
</dbReference>
<dbReference type="InterPro" id="IPR036852">
    <property type="entry name" value="Peptidase_S8/S53_dom_sf"/>
</dbReference>
<dbReference type="InterPro" id="IPR050819">
    <property type="entry name" value="Tripeptidyl-peptidase_I"/>
</dbReference>
<feature type="domain" description="Peptidase S53" evidence="9">
    <location>
        <begin position="191"/>
        <end position="629"/>
    </location>
</feature>
<keyword evidence="2" id="KW-0645">Protease</keyword>
<dbReference type="GO" id="GO:0008240">
    <property type="term" value="F:tripeptidyl-peptidase activity"/>
    <property type="evidence" value="ECO:0007669"/>
    <property type="project" value="TreeGrafter"/>
</dbReference>
<dbReference type="PANTHER" id="PTHR14218:SF15">
    <property type="entry name" value="TRIPEPTIDYL-PEPTIDASE 1"/>
    <property type="match status" value="1"/>
</dbReference>
<dbReference type="PROSITE" id="PS51695">
    <property type="entry name" value="SEDOLISIN"/>
    <property type="match status" value="1"/>
</dbReference>
<evidence type="ECO:0000313" key="11">
    <source>
        <dbReference type="Proteomes" id="UP000050911"/>
    </source>
</evidence>
<dbReference type="InterPro" id="IPR015366">
    <property type="entry name" value="S53_propep"/>
</dbReference>
<evidence type="ECO:0000256" key="4">
    <source>
        <dbReference type="ARBA" id="ARBA00022801"/>
    </source>
</evidence>
<evidence type="ECO:0000259" key="9">
    <source>
        <dbReference type="PROSITE" id="PS51695"/>
    </source>
</evidence>
<keyword evidence="5" id="KW-0720">Serine protease</keyword>
<evidence type="ECO:0000256" key="6">
    <source>
        <dbReference type="ARBA" id="ARBA00022837"/>
    </source>
</evidence>
<evidence type="ECO:0000256" key="1">
    <source>
        <dbReference type="ARBA" id="ARBA00001913"/>
    </source>
</evidence>
<name>A0A0R1HL86_9LACO</name>
<dbReference type="STRING" id="1302272.FC96_GL002428"/>
<comment type="cofactor">
    <cofactor evidence="1">
        <name>Ca(2+)</name>
        <dbReference type="ChEBI" id="CHEBI:29108"/>
    </cofactor>
</comment>
<dbReference type="GO" id="GO:0004252">
    <property type="term" value="F:serine-type endopeptidase activity"/>
    <property type="evidence" value="ECO:0007669"/>
    <property type="project" value="InterPro"/>
</dbReference>
<dbReference type="InterPro" id="IPR030400">
    <property type="entry name" value="Sedolisin_dom"/>
</dbReference>
<evidence type="ECO:0000256" key="7">
    <source>
        <dbReference type="ARBA" id="ARBA00023145"/>
    </source>
</evidence>
<keyword evidence="8" id="KW-0732">Signal</keyword>
<dbReference type="AlphaFoldDB" id="A0A0R1HL86"/>
<dbReference type="Gene3D" id="3.40.50.200">
    <property type="entry name" value="Peptidase S8/S53 domain"/>
    <property type="match status" value="1"/>
</dbReference>
<dbReference type="PATRIC" id="fig|1302272.5.peg.2474"/>
<proteinExistence type="predicted"/>
<evidence type="ECO:0000256" key="8">
    <source>
        <dbReference type="SAM" id="SignalP"/>
    </source>
</evidence>
<dbReference type="GO" id="GO:0006508">
    <property type="term" value="P:proteolysis"/>
    <property type="evidence" value="ECO:0007669"/>
    <property type="project" value="UniProtKB-KW"/>
</dbReference>
<dbReference type="SUPFAM" id="SSF52743">
    <property type="entry name" value="Subtilisin-like"/>
    <property type="match status" value="1"/>
</dbReference>
<dbReference type="EMBL" id="AZCX01000008">
    <property type="protein sequence ID" value="KRK47502.1"/>
    <property type="molecule type" value="Genomic_DNA"/>
</dbReference>
<dbReference type="RefSeq" id="WP_056942847.1">
    <property type="nucleotide sequence ID" value="NZ_AZCX01000008.1"/>
</dbReference>
<evidence type="ECO:0000256" key="5">
    <source>
        <dbReference type="ARBA" id="ARBA00022825"/>
    </source>
</evidence>
<dbReference type="PANTHER" id="PTHR14218">
    <property type="entry name" value="PROTEASE S8 TRIPEPTIDYL PEPTIDASE I CLN2"/>
    <property type="match status" value="1"/>
</dbReference>
<keyword evidence="7" id="KW-0865">Zymogen</keyword>
<comment type="caution">
    <text evidence="10">The sequence shown here is derived from an EMBL/GenBank/DDBJ whole genome shotgun (WGS) entry which is preliminary data.</text>
</comment>
<dbReference type="Pfam" id="PF09286">
    <property type="entry name" value="Pro-kuma_activ"/>
    <property type="match status" value="1"/>
</dbReference>
<accession>A0A0R1HL86</accession>
<dbReference type="CDD" id="cd11377">
    <property type="entry name" value="Pro-peptidase_S53"/>
    <property type="match status" value="1"/>
</dbReference>
<organism evidence="10 11">
    <name type="scientific">Secundilactobacillus kimchicus JCM 15530</name>
    <dbReference type="NCBI Taxonomy" id="1302272"/>
    <lineage>
        <taxon>Bacteria</taxon>
        <taxon>Bacillati</taxon>
        <taxon>Bacillota</taxon>
        <taxon>Bacilli</taxon>
        <taxon>Lactobacillales</taxon>
        <taxon>Lactobacillaceae</taxon>
        <taxon>Secundilactobacillus</taxon>
    </lineage>
</organism>
<keyword evidence="4" id="KW-0378">Hydrolase</keyword>
<reference evidence="10 11" key="1">
    <citation type="journal article" date="2015" name="Genome Announc.">
        <title>Expanding the biotechnology potential of lactobacilli through comparative genomics of 213 strains and associated genera.</title>
        <authorList>
            <person name="Sun Z."/>
            <person name="Harris H.M."/>
            <person name="McCann A."/>
            <person name="Guo C."/>
            <person name="Argimon S."/>
            <person name="Zhang W."/>
            <person name="Yang X."/>
            <person name="Jeffery I.B."/>
            <person name="Cooney J.C."/>
            <person name="Kagawa T.F."/>
            <person name="Liu W."/>
            <person name="Song Y."/>
            <person name="Salvetti E."/>
            <person name="Wrobel A."/>
            <person name="Rasinkangas P."/>
            <person name="Parkhill J."/>
            <person name="Rea M.C."/>
            <person name="O'Sullivan O."/>
            <person name="Ritari J."/>
            <person name="Douillard F.P."/>
            <person name="Paul Ross R."/>
            <person name="Yang R."/>
            <person name="Briner A.E."/>
            <person name="Felis G.E."/>
            <person name="de Vos W.M."/>
            <person name="Barrangou R."/>
            <person name="Klaenhammer T.R."/>
            <person name="Caufield P.W."/>
            <person name="Cui Y."/>
            <person name="Zhang H."/>
            <person name="O'Toole P.W."/>
        </authorList>
    </citation>
    <scope>NUCLEOTIDE SEQUENCE [LARGE SCALE GENOMIC DNA]</scope>
    <source>
        <strain evidence="10 11">JCM 15530</strain>
    </source>
</reference>
<evidence type="ECO:0000256" key="3">
    <source>
        <dbReference type="ARBA" id="ARBA00022723"/>
    </source>
</evidence>
<keyword evidence="11" id="KW-1185">Reference proteome</keyword>
<dbReference type="GO" id="GO:0046872">
    <property type="term" value="F:metal ion binding"/>
    <property type="evidence" value="ECO:0007669"/>
    <property type="project" value="UniProtKB-KW"/>
</dbReference>
<dbReference type="SUPFAM" id="SSF54897">
    <property type="entry name" value="Protease propeptides/inhibitors"/>
    <property type="match status" value="1"/>
</dbReference>
<protein>
    <submittedName>
        <fullName evidence="10">Peptidase S53 propeptide</fullName>
    </submittedName>
</protein>
<dbReference type="CDD" id="cd04056">
    <property type="entry name" value="Peptidases_S53"/>
    <property type="match status" value="1"/>
</dbReference>
<keyword evidence="6" id="KW-0106">Calcium</keyword>